<gene>
    <name evidence="7" type="ORF">EDD29_5707</name>
</gene>
<sequence>MTGETASLEVVTDHQSEPAERRGLASWTEAAERYALVALLAAVALFFCLFPESSSTFPTSANLRILAANQAVTLLLALGVLIPLVCGHFDFSAGAVAAASSVACAGMMQNHHAPLVLAILVPVAAGAAIGLVNGVAVAIFEMNAFVSTLATATLLGGLIQWYTEGQTISTDIAQGLVEFGSGVWLGVPRPVYLVALIALAAWYLLSHTPFGRALYAIGENVRASRLVGIRTNRSVMLTFVLSGLLAGIAGVVLTARTAGATADPGTTMLFPALAAVFLGATAIRPGRFNVWGTVFGVALVAVSVSGLTLAGAADWVDPVFNGVALAVAVGLSSFLRRRSTPS</sequence>
<keyword evidence="4 6" id="KW-1133">Transmembrane helix</keyword>
<dbReference type="EMBL" id="RJKE01000001">
    <property type="protein sequence ID" value="ROO88053.1"/>
    <property type="molecule type" value="Genomic_DNA"/>
</dbReference>
<evidence type="ECO:0000256" key="4">
    <source>
        <dbReference type="ARBA" id="ARBA00022989"/>
    </source>
</evidence>
<dbReference type="CDD" id="cd06579">
    <property type="entry name" value="TM_PBP1_transp_AraH_like"/>
    <property type="match status" value="1"/>
</dbReference>
<dbReference type="Proteomes" id="UP000272400">
    <property type="component" value="Unassembled WGS sequence"/>
</dbReference>
<feature type="transmembrane region" description="Helical" evidence="6">
    <location>
        <begin position="290"/>
        <end position="313"/>
    </location>
</feature>
<comment type="subcellular location">
    <subcellularLocation>
        <location evidence="1">Cell membrane</location>
        <topology evidence="1">Multi-pass membrane protein</topology>
    </subcellularLocation>
</comment>
<evidence type="ECO:0000256" key="6">
    <source>
        <dbReference type="SAM" id="Phobius"/>
    </source>
</evidence>
<organism evidence="7 8">
    <name type="scientific">Actinocorallia herbida</name>
    <dbReference type="NCBI Taxonomy" id="58109"/>
    <lineage>
        <taxon>Bacteria</taxon>
        <taxon>Bacillati</taxon>
        <taxon>Actinomycetota</taxon>
        <taxon>Actinomycetes</taxon>
        <taxon>Streptosporangiales</taxon>
        <taxon>Thermomonosporaceae</taxon>
        <taxon>Actinocorallia</taxon>
    </lineage>
</organism>
<protein>
    <submittedName>
        <fullName evidence="7">Monosaccharide ABC transporter membrane protein (CUT2 family)</fullName>
    </submittedName>
</protein>
<dbReference type="AlphaFoldDB" id="A0A3N1D3E1"/>
<keyword evidence="3 6" id="KW-0812">Transmembrane</keyword>
<dbReference type="Pfam" id="PF02653">
    <property type="entry name" value="BPD_transp_2"/>
    <property type="match status" value="1"/>
</dbReference>
<proteinExistence type="predicted"/>
<dbReference type="GO" id="GO:0005886">
    <property type="term" value="C:plasma membrane"/>
    <property type="evidence" value="ECO:0007669"/>
    <property type="project" value="UniProtKB-SubCell"/>
</dbReference>
<keyword evidence="2" id="KW-1003">Cell membrane</keyword>
<evidence type="ECO:0000313" key="8">
    <source>
        <dbReference type="Proteomes" id="UP000272400"/>
    </source>
</evidence>
<evidence type="ECO:0000256" key="1">
    <source>
        <dbReference type="ARBA" id="ARBA00004651"/>
    </source>
</evidence>
<feature type="transmembrane region" description="Helical" evidence="6">
    <location>
        <begin position="235"/>
        <end position="253"/>
    </location>
</feature>
<comment type="caution">
    <text evidence="7">The sequence shown here is derived from an EMBL/GenBank/DDBJ whole genome shotgun (WGS) entry which is preliminary data.</text>
</comment>
<feature type="transmembrane region" description="Helical" evidence="6">
    <location>
        <begin position="115"/>
        <end position="140"/>
    </location>
</feature>
<feature type="transmembrane region" description="Helical" evidence="6">
    <location>
        <begin position="191"/>
        <end position="215"/>
    </location>
</feature>
<accession>A0A3N1D3E1</accession>
<dbReference type="PANTHER" id="PTHR32196:SF72">
    <property type="entry name" value="RIBOSE IMPORT PERMEASE PROTEIN RBSC"/>
    <property type="match status" value="1"/>
</dbReference>
<feature type="transmembrane region" description="Helical" evidence="6">
    <location>
        <begin position="265"/>
        <end position="283"/>
    </location>
</feature>
<dbReference type="InterPro" id="IPR001851">
    <property type="entry name" value="ABC_transp_permease"/>
</dbReference>
<name>A0A3N1D3E1_9ACTN</name>
<dbReference type="RefSeq" id="WP_123670733.1">
    <property type="nucleotide sequence ID" value="NZ_RJKE01000001.1"/>
</dbReference>
<reference evidence="7 8" key="1">
    <citation type="submission" date="2018-11" db="EMBL/GenBank/DDBJ databases">
        <title>Sequencing the genomes of 1000 actinobacteria strains.</title>
        <authorList>
            <person name="Klenk H.-P."/>
        </authorList>
    </citation>
    <scope>NUCLEOTIDE SEQUENCE [LARGE SCALE GENOMIC DNA]</scope>
    <source>
        <strain evidence="7 8">DSM 44254</strain>
    </source>
</reference>
<evidence type="ECO:0000256" key="2">
    <source>
        <dbReference type="ARBA" id="ARBA00022475"/>
    </source>
</evidence>
<dbReference type="GO" id="GO:0022857">
    <property type="term" value="F:transmembrane transporter activity"/>
    <property type="evidence" value="ECO:0007669"/>
    <property type="project" value="InterPro"/>
</dbReference>
<keyword evidence="5 6" id="KW-0472">Membrane</keyword>
<dbReference type="PANTHER" id="PTHR32196">
    <property type="entry name" value="ABC TRANSPORTER PERMEASE PROTEIN YPHD-RELATED-RELATED"/>
    <property type="match status" value="1"/>
</dbReference>
<evidence type="ECO:0000256" key="3">
    <source>
        <dbReference type="ARBA" id="ARBA00022692"/>
    </source>
</evidence>
<keyword evidence="8" id="KW-1185">Reference proteome</keyword>
<feature type="transmembrane region" description="Helical" evidence="6">
    <location>
        <begin position="319"/>
        <end position="335"/>
    </location>
</feature>
<evidence type="ECO:0000256" key="5">
    <source>
        <dbReference type="ARBA" id="ARBA00023136"/>
    </source>
</evidence>
<evidence type="ECO:0000313" key="7">
    <source>
        <dbReference type="EMBL" id="ROO88053.1"/>
    </source>
</evidence>
<dbReference type="OrthoDB" id="3468954at2"/>
<feature type="transmembrane region" description="Helical" evidence="6">
    <location>
        <begin position="63"/>
        <end position="85"/>
    </location>
</feature>
<feature type="transmembrane region" description="Helical" evidence="6">
    <location>
        <begin position="34"/>
        <end position="51"/>
    </location>
</feature>